<evidence type="ECO:0000256" key="1">
    <source>
        <dbReference type="ARBA" id="ARBA00004141"/>
    </source>
</evidence>
<dbReference type="Gene3D" id="3.40.50.1820">
    <property type="entry name" value="alpha/beta hydrolase"/>
    <property type="match status" value="1"/>
</dbReference>
<evidence type="ECO:0000256" key="3">
    <source>
        <dbReference type="ARBA" id="ARBA00022989"/>
    </source>
</evidence>
<dbReference type="AlphaFoldDB" id="A0A1G8CFS2"/>
<keyword evidence="6" id="KW-1185">Reference proteome</keyword>
<dbReference type="Proteomes" id="UP000198822">
    <property type="component" value="Chromosome I"/>
</dbReference>
<keyword evidence="3" id="KW-1133">Transmembrane helix</keyword>
<dbReference type="PANTHER" id="PTHR17920">
    <property type="entry name" value="TRANSMEMBRANE AND COILED-COIL DOMAIN-CONTAINING PROTEIN 4 TMCO4"/>
    <property type="match status" value="1"/>
</dbReference>
<sequence length="549" mass="57361">MDSYQYIPVGDVGFRCTVVSTHEGSSRHIELTVDDVNVVAEPALVGDAEFIASDALRENLLNFGVNEFGARHADDDEQRKAFSKAAERNAKVALQLAEFMHFGSYQTRRGWCSCCFVETTHNEVDGQFSPAVFLCSGCGAATTPCFAAGCRYMARRHHFSVGLAAFCGEHRHEIRSFERANERYAGLDAIDDLRTFDAPNLARLTTTVIVAGAGVAVVAPMVFFAAPAIGGALGASGLIGPALSGAAASSHGLAFLGGGAIAAGGLGMAGGTAVVTASGAALGGALGAVTATAYLEDDSSFAITKLKDGVGSPVLVASGFMTEKQGEWHDWQRIVLQRYPENPVYRVHWGAKELAAFGLMAGVAGAKAAAGGVVRAFAMQAWKKGANIIPPLGAALIAADVAKNPWTVAKNRAAQTAAVLADLLARVDDTSFVLVGHSLGARVMLATAELLATKSGGPRIEDVHLLGAAVGVGGDWKLLNESVSGSVYNYHSSKDQVLAKVYPTAELGKKAIGKVGFGTSFPKIVDVDVSDDVATHFMYHDFVDLQRPA</sequence>
<dbReference type="RefSeq" id="WP_157674691.1">
    <property type="nucleotide sequence ID" value="NZ_LT629695.1"/>
</dbReference>
<dbReference type="GO" id="GO:0016020">
    <property type="term" value="C:membrane"/>
    <property type="evidence" value="ECO:0007669"/>
    <property type="project" value="UniProtKB-SubCell"/>
</dbReference>
<evidence type="ECO:0000313" key="6">
    <source>
        <dbReference type="Proteomes" id="UP000198822"/>
    </source>
</evidence>
<dbReference type="EMBL" id="LT629695">
    <property type="protein sequence ID" value="SDH44218.1"/>
    <property type="molecule type" value="Genomic_DNA"/>
</dbReference>
<evidence type="ECO:0008006" key="7">
    <source>
        <dbReference type="Google" id="ProtNLM"/>
    </source>
</evidence>
<proteinExistence type="predicted"/>
<protein>
    <recommendedName>
        <fullName evidence="7">DUF726 domain-containing protein</fullName>
    </recommendedName>
</protein>
<gene>
    <name evidence="5" type="ORF">SAMN04489720_1274</name>
</gene>
<evidence type="ECO:0000256" key="4">
    <source>
        <dbReference type="ARBA" id="ARBA00023136"/>
    </source>
</evidence>
<dbReference type="InterPro" id="IPR007941">
    <property type="entry name" value="DUF726"/>
</dbReference>
<evidence type="ECO:0000256" key="2">
    <source>
        <dbReference type="ARBA" id="ARBA00022692"/>
    </source>
</evidence>
<keyword evidence="4" id="KW-0472">Membrane</keyword>
<dbReference type="InterPro" id="IPR029058">
    <property type="entry name" value="AB_hydrolase_fold"/>
</dbReference>
<dbReference type="PANTHER" id="PTHR17920:SF3">
    <property type="entry name" value="TRANSMEMBRANE AND COILED-COIL DOMAIN-CONTAINING PROTEIN 4"/>
    <property type="match status" value="1"/>
</dbReference>
<accession>A0A1G8CFS2</accession>
<dbReference type="Pfam" id="PF05277">
    <property type="entry name" value="DUF726"/>
    <property type="match status" value="1"/>
</dbReference>
<dbReference type="OrthoDB" id="4428026at2"/>
<organism evidence="5 6">
    <name type="scientific">Agrococcus jejuensis</name>
    <dbReference type="NCBI Taxonomy" id="399736"/>
    <lineage>
        <taxon>Bacteria</taxon>
        <taxon>Bacillati</taxon>
        <taxon>Actinomycetota</taxon>
        <taxon>Actinomycetes</taxon>
        <taxon>Micrococcales</taxon>
        <taxon>Microbacteriaceae</taxon>
        <taxon>Agrococcus</taxon>
    </lineage>
</organism>
<name>A0A1G8CFS2_9MICO</name>
<reference evidence="6" key="1">
    <citation type="submission" date="2016-10" db="EMBL/GenBank/DDBJ databases">
        <authorList>
            <person name="Varghese N."/>
            <person name="Submissions S."/>
        </authorList>
    </citation>
    <scope>NUCLEOTIDE SEQUENCE [LARGE SCALE GENOMIC DNA]</scope>
    <source>
        <strain evidence="6">DSM 22002</strain>
    </source>
</reference>
<comment type="subcellular location">
    <subcellularLocation>
        <location evidence="1">Membrane</location>
        <topology evidence="1">Multi-pass membrane protein</topology>
    </subcellularLocation>
</comment>
<evidence type="ECO:0000313" key="5">
    <source>
        <dbReference type="EMBL" id="SDH44218.1"/>
    </source>
</evidence>
<keyword evidence="2" id="KW-0812">Transmembrane</keyword>
<dbReference type="SUPFAM" id="SSF53474">
    <property type="entry name" value="alpha/beta-Hydrolases"/>
    <property type="match status" value="1"/>
</dbReference>